<protein>
    <submittedName>
        <fullName evidence="2">Uncharacterized protein</fullName>
    </submittedName>
</protein>
<organism evidence="2 3">
    <name type="scientific">Teichococcus aerophilus</name>
    <dbReference type="NCBI Taxonomy" id="1224513"/>
    <lineage>
        <taxon>Bacteria</taxon>
        <taxon>Pseudomonadati</taxon>
        <taxon>Pseudomonadota</taxon>
        <taxon>Alphaproteobacteria</taxon>
        <taxon>Acetobacterales</taxon>
        <taxon>Roseomonadaceae</taxon>
        <taxon>Roseomonas</taxon>
    </lineage>
</organism>
<evidence type="ECO:0000313" key="3">
    <source>
        <dbReference type="Proteomes" id="UP000626026"/>
    </source>
</evidence>
<name>A0ABR7RRQ2_9PROT</name>
<evidence type="ECO:0000313" key="2">
    <source>
        <dbReference type="EMBL" id="MBC9209300.1"/>
    </source>
</evidence>
<proteinExistence type="predicted"/>
<evidence type="ECO:0000256" key="1">
    <source>
        <dbReference type="SAM" id="SignalP"/>
    </source>
</evidence>
<dbReference type="PROSITE" id="PS51257">
    <property type="entry name" value="PROKAR_LIPOPROTEIN"/>
    <property type="match status" value="1"/>
</dbReference>
<sequence length="176" mass="18235">MRRGTAALAVALLTALAACGTAQPPPTALNAAATRLDADPVRAAIRGAADTFAYPESVQNRPQEAAIAVAQLEFIAVEIMAGRTSINFSGIVGPALQSGRFEVRDYLGIAQDAPSQPVIDSLLATPPALGNTAIFTAGPAETMRRLAALPRLAQANSATAIARQQMEFGPPEFPDL</sequence>
<gene>
    <name evidence="2" type="ORF">IBL26_20815</name>
</gene>
<feature type="chain" id="PRO_5046264858" evidence="1">
    <location>
        <begin position="23"/>
        <end position="176"/>
    </location>
</feature>
<dbReference type="RefSeq" id="WP_187786440.1">
    <property type="nucleotide sequence ID" value="NZ_JACTVA010000051.1"/>
</dbReference>
<feature type="signal peptide" evidence="1">
    <location>
        <begin position="1"/>
        <end position="22"/>
    </location>
</feature>
<keyword evidence="3" id="KW-1185">Reference proteome</keyword>
<dbReference type="Proteomes" id="UP000626026">
    <property type="component" value="Unassembled WGS sequence"/>
</dbReference>
<reference evidence="2 3" key="1">
    <citation type="journal article" date="2013" name="Int. J. Syst. Evol. Microbiol.">
        <title>Roseomonas aerophila sp. nov., isolated from air.</title>
        <authorList>
            <person name="Kim S.J."/>
            <person name="Weon H.Y."/>
            <person name="Ahn J.H."/>
            <person name="Hong S.B."/>
            <person name="Seok S.J."/>
            <person name="Whang K.S."/>
            <person name="Kwon S.W."/>
        </authorList>
    </citation>
    <scope>NUCLEOTIDE SEQUENCE [LARGE SCALE GENOMIC DNA]</scope>
    <source>
        <strain evidence="2 3">NBRC 108923</strain>
    </source>
</reference>
<keyword evidence="1" id="KW-0732">Signal</keyword>
<accession>A0ABR7RRQ2</accession>
<comment type="caution">
    <text evidence="2">The sequence shown here is derived from an EMBL/GenBank/DDBJ whole genome shotgun (WGS) entry which is preliminary data.</text>
</comment>
<dbReference type="EMBL" id="JACTVA010000051">
    <property type="protein sequence ID" value="MBC9209300.1"/>
    <property type="molecule type" value="Genomic_DNA"/>
</dbReference>